<reference evidence="1 2" key="1">
    <citation type="submission" date="2015-04" db="EMBL/GenBank/DDBJ databases">
        <title>Draft genome of the roundworm Trichinella nativa.</title>
        <authorList>
            <person name="Mitreva M."/>
        </authorList>
    </citation>
    <scope>NUCLEOTIDE SEQUENCE [LARGE SCALE GENOMIC DNA]</scope>
    <source>
        <strain evidence="1 2">ISS45</strain>
    </source>
</reference>
<dbReference type="AlphaFoldDB" id="A0A1Y3EIL6"/>
<evidence type="ECO:0000313" key="2">
    <source>
        <dbReference type="Proteomes" id="UP000243006"/>
    </source>
</evidence>
<proteinExistence type="predicted"/>
<dbReference type="EMBL" id="LVZM01014354">
    <property type="protein sequence ID" value="OUC43686.1"/>
    <property type="molecule type" value="Genomic_DNA"/>
</dbReference>
<comment type="caution">
    <text evidence="1">The sequence shown here is derived from an EMBL/GenBank/DDBJ whole genome shotgun (WGS) entry which is preliminary data.</text>
</comment>
<dbReference type="Proteomes" id="UP000243006">
    <property type="component" value="Unassembled WGS sequence"/>
</dbReference>
<organism evidence="1 2">
    <name type="scientific">Trichinella nativa</name>
    <dbReference type="NCBI Taxonomy" id="6335"/>
    <lineage>
        <taxon>Eukaryota</taxon>
        <taxon>Metazoa</taxon>
        <taxon>Ecdysozoa</taxon>
        <taxon>Nematoda</taxon>
        <taxon>Enoplea</taxon>
        <taxon>Dorylaimia</taxon>
        <taxon>Trichinellida</taxon>
        <taxon>Trichinellidae</taxon>
        <taxon>Trichinella</taxon>
    </lineage>
</organism>
<accession>A0A1Y3EIL6</accession>
<name>A0A1Y3EIL6_9BILA</name>
<evidence type="ECO:0000313" key="1">
    <source>
        <dbReference type="EMBL" id="OUC43686.1"/>
    </source>
</evidence>
<sequence>MVDRLSICKNDSYFVIIHSCLGVDDFIRSNNRDKQIHTADRFIFTTTLASTPIAAPRTRNHNATKRSFLYHSDSFVGRDDDHHLSLYVLLFMASSYEESAESTGVQ</sequence>
<gene>
    <name evidence="1" type="ORF">D917_09616</name>
</gene>
<protein>
    <submittedName>
        <fullName evidence="1">Uncharacterized protein</fullName>
    </submittedName>
</protein>